<dbReference type="Gene3D" id="3.40.50.10600">
    <property type="entry name" value="SpoIIaa-like domains"/>
    <property type="match status" value="1"/>
</dbReference>
<sequence length="124" mass="13929">MFRTIEGLPPGVLGLEAHGRVTHADYRDSLTPQLEAAAAHGPVSMIYAIAEDFEGFDLEAMWDDASVGLRHWKDFRRVAVVADQAWLRTAVSLFAPIYPCEFRLFKRSELAAAKDWNARPPETK</sequence>
<protein>
    <submittedName>
        <fullName evidence="1">STAS/SEC14 domain-containing protein</fullName>
    </submittedName>
</protein>
<accession>A0ABS9Z307</accession>
<organism evidence="1 2">
    <name type="scientific">Candidatus Rhodoblastus alkanivorans</name>
    <dbReference type="NCBI Taxonomy" id="2954117"/>
    <lineage>
        <taxon>Bacteria</taxon>
        <taxon>Pseudomonadati</taxon>
        <taxon>Pseudomonadota</taxon>
        <taxon>Alphaproteobacteria</taxon>
        <taxon>Hyphomicrobiales</taxon>
        <taxon>Rhodoblastaceae</taxon>
        <taxon>Rhodoblastus</taxon>
    </lineage>
</organism>
<evidence type="ECO:0000313" key="1">
    <source>
        <dbReference type="EMBL" id="MCI4681993.1"/>
    </source>
</evidence>
<evidence type="ECO:0000313" key="2">
    <source>
        <dbReference type="Proteomes" id="UP001139104"/>
    </source>
</evidence>
<dbReference type="RefSeq" id="WP_243066027.1">
    <property type="nucleotide sequence ID" value="NZ_JAIVFK010000029.1"/>
</dbReference>
<keyword evidence="2" id="KW-1185">Reference proteome</keyword>
<dbReference type="Proteomes" id="UP001139104">
    <property type="component" value="Unassembled WGS sequence"/>
</dbReference>
<proteinExistence type="predicted"/>
<dbReference type="Pfam" id="PF11964">
    <property type="entry name" value="SpoIIAA-like"/>
    <property type="match status" value="1"/>
</dbReference>
<name>A0ABS9Z307_9HYPH</name>
<dbReference type="EMBL" id="JAIVFP010000001">
    <property type="protein sequence ID" value="MCI4681993.1"/>
    <property type="molecule type" value="Genomic_DNA"/>
</dbReference>
<dbReference type="SUPFAM" id="SSF52091">
    <property type="entry name" value="SpoIIaa-like"/>
    <property type="match status" value="1"/>
</dbReference>
<dbReference type="InterPro" id="IPR038396">
    <property type="entry name" value="SpoIIAA-like_sf"/>
</dbReference>
<reference evidence="1" key="1">
    <citation type="journal article" date="2022" name="ISME J.">
        <title>Identification of active gaseous-alkane degraders at natural gas seeps.</title>
        <authorList>
            <person name="Farhan Ul Haque M."/>
            <person name="Hernandez M."/>
            <person name="Crombie A.T."/>
            <person name="Murrell J.C."/>
        </authorList>
    </citation>
    <scope>NUCLEOTIDE SEQUENCE</scope>
    <source>
        <strain evidence="1">PC2</strain>
    </source>
</reference>
<dbReference type="InterPro" id="IPR036513">
    <property type="entry name" value="STAS_dom_sf"/>
</dbReference>
<comment type="caution">
    <text evidence="1">The sequence shown here is derived from an EMBL/GenBank/DDBJ whole genome shotgun (WGS) entry which is preliminary data.</text>
</comment>
<dbReference type="InterPro" id="IPR021866">
    <property type="entry name" value="SpoIIAA-like"/>
</dbReference>
<gene>
    <name evidence="1" type="ORF">K2U94_04315</name>
</gene>